<dbReference type="Gene3D" id="3.30.565.10">
    <property type="entry name" value="Histidine kinase-like ATPase, C-terminal domain"/>
    <property type="match status" value="1"/>
</dbReference>
<dbReference type="SUPFAM" id="SSF55874">
    <property type="entry name" value="ATPase domain of HSP90 chaperone/DNA topoisomerase II/histidine kinase"/>
    <property type="match status" value="1"/>
</dbReference>
<evidence type="ECO:0000313" key="1">
    <source>
        <dbReference type="EMBL" id="MCW8109105.1"/>
    </source>
</evidence>
<dbReference type="RefSeq" id="WP_265617852.1">
    <property type="nucleotide sequence ID" value="NZ_JAPFRD010000011.1"/>
</dbReference>
<evidence type="ECO:0008006" key="3">
    <source>
        <dbReference type="Google" id="ProtNLM"/>
    </source>
</evidence>
<organism evidence="1 2">
    <name type="scientific">Alteromonas aquimaris</name>
    <dbReference type="NCBI Taxonomy" id="2998417"/>
    <lineage>
        <taxon>Bacteria</taxon>
        <taxon>Pseudomonadati</taxon>
        <taxon>Pseudomonadota</taxon>
        <taxon>Gammaproteobacteria</taxon>
        <taxon>Alteromonadales</taxon>
        <taxon>Alteromonadaceae</taxon>
        <taxon>Alteromonas/Salinimonas group</taxon>
        <taxon>Alteromonas</taxon>
    </lineage>
</organism>
<keyword evidence="2" id="KW-1185">Reference proteome</keyword>
<dbReference type="InterPro" id="IPR036890">
    <property type="entry name" value="HATPase_C_sf"/>
</dbReference>
<reference evidence="1" key="1">
    <citation type="submission" date="2022-11" db="EMBL/GenBank/DDBJ databases">
        <title>Alteromonas sp. nov., isolated from sea water of the Qingdao.</title>
        <authorList>
            <person name="Wang Q."/>
        </authorList>
    </citation>
    <scope>NUCLEOTIDE SEQUENCE</scope>
    <source>
        <strain evidence="1">ASW11-7</strain>
    </source>
</reference>
<dbReference type="PANTHER" id="PTHR34220">
    <property type="entry name" value="SENSOR HISTIDINE KINASE YPDA"/>
    <property type="match status" value="1"/>
</dbReference>
<evidence type="ECO:0000313" key="2">
    <source>
        <dbReference type="Proteomes" id="UP001142810"/>
    </source>
</evidence>
<dbReference type="InterPro" id="IPR050640">
    <property type="entry name" value="Bact_2-comp_sensor_kinase"/>
</dbReference>
<dbReference type="Proteomes" id="UP001142810">
    <property type="component" value="Unassembled WGS sequence"/>
</dbReference>
<dbReference type="PANTHER" id="PTHR34220:SF7">
    <property type="entry name" value="SENSOR HISTIDINE KINASE YPDA"/>
    <property type="match status" value="1"/>
</dbReference>
<protein>
    <recommendedName>
        <fullName evidence="3">GHKL domain-containing protein</fullName>
    </recommendedName>
</protein>
<proteinExistence type="predicted"/>
<comment type="caution">
    <text evidence="1">The sequence shown here is derived from an EMBL/GenBank/DDBJ whole genome shotgun (WGS) entry which is preliminary data.</text>
</comment>
<sequence length="132" mass="15081">MAFIHSYLAIQKIRFEDKIEIDTRIDKTVMEEEVPFMLLHTLVENAVQHGSQLESNRNLLRLTIEKSTRQLEIVLTNQACKKKGHAGFGIGLEVSKKRLHHLYGREDLLTSHTSADGVYTTRLTIPIRGNDV</sequence>
<gene>
    <name evidence="1" type="ORF">OPS25_11415</name>
</gene>
<name>A0ABT3P8K6_9ALTE</name>
<dbReference type="EMBL" id="JAPFRD010000011">
    <property type="protein sequence ID" value="MCW8109105.1"/>
    <property type="molecule type" value="Genomic_DNA"/>
</dbReference>
<accession>A0ABT3P8K6</accession>